<dbReference type="AlphaFoldDB" id="A0ABD3I6M0"/>
<dbReference type="Proteomes" id="UP001633002">
    <property type="component" value="Unassembled WGS sequence"/>
</dbReference>
<evidence type="ECO:0000256" key="4">
    <source>
        <dbReference type="ARBA" id="ARBA00022827"/>
    </source>
</evidence>
<protein>
    <recommendedName>
        <fullName evidence="8">Flavin-containing monooxygenase</fullName>
        <ecNumber evidence="8">1.-.-.-</ecNumber>
    </recommendedName>
</protein>
<evidence type="ECO:0000256" key="2">
    <source>
        <dbReference type="ARBA" id="ARBA00009183"/>
    </source>
</evidence>
<dbReference type="InterPro" id="IPR050346">
    <property type="entry name" value="FMO-like"/>
</dbReference>
<dbReference type="EMBL" id="JBJQOH010000001">
    <property type="protein sequence ID" value="KAL3699201.1"/>
    <property type="molecule type" value="Genomic_DNA"/>
</dbReference>
<keyword evidence="6 8" id="KW-0560">Oxidoreductase</keyword>
<dbReference type="PANTHER" id="PTHR23023">
    <property type="entry name" value="DIMETHYLANILINE MONOOXYGENASE"/>
    <property type="match status" value="1"/>
</dbReference>
<evidence type="ECO:0000256" key="7">
    <source>
        <dbReference type="ARBA" id="ARBA00023033"/>
    </source>
</evidence>
<dbReference type="InterPro" id="IPR036188">
    <property type="entry name" value="FAD/NAD-bd_sf"/>
</dbReference>
<evidence type="ECO:0000256" key="8">
    <source>
        <dbReference type="RuleBase" id="RU361177"/>
    </source>
</evidence>
<evidence type="ECO:0000256" key="6">
    <source>
        <dbReference type="ARBA" id="ARBA00023002"/>
    </source>
</evidence>
<evidence type="ECO:0000256" key="3">
    <source>
        <dbReference type="ARBA" id="ARBA00022630"/>
    </source>
</evidence>
<gene>
    <name evidence="9" type="ORF">R1sor_017223</name>
</gene>
<dbReference type="Gene3D" id="3.50.50.60">
    <property type="entry name" value="FAD/NAD(P)-binding domain"/>
    <property type="match status" value="2"/>
</dbReference>
<evidence type="ECO:0000256" key="1">
    <source>
        <dbReference type="ARBA" id="ARBA00001974"/>
    </source>
</evidence>
<accession>A0ABD3I6M0</accession>
<dbReference type="GO" id="GO:0050660">
    <property type="term" value="F:flavin adenine dinucleotide binding"/>
    <property type="evidence" value="ECO:0007669"/>
    <property type="project" value="UniProtKB-ARBA"/>
</dbReference>
<dbReference type="Pfam" id="PF00743">
    <property type="entry name" value="FMO-like"/>
    <property type="match status" value="2"/>
</dbReference>
<dbReference type="FunFam" id="3.50.50.60:FF:000138">
    <property type="entry name" value="Flavin-containing monooxygenase"/>
    <property type="match status" value="1"/>
</dbReference>
<keyword evidence="7 8" id="KW-0503">Monooxygenase</keyword>
<keyword evidence="3 8" id="KW-0285">Flavoprotein</keyword>
<keyword evidence="5" id="KW-0521">NADP</keyword>
<reference evidence="9 10" key="1">
    <citation type="submission" date="2024-09" db="EMBL/GenBank/DDBJ databases">
        <title>Chromosome-scale assembly of Riccia sorocarpa.</title>
        <authorList>
            <person name="Paukszto L."/>
        </authorList>
    </citation>
    <scope>NUCLEOTIDE SEQUENCE [LARGE SCALE GENOMIC DNA]</scope>
    <source>
        <strain evidence="9">LP-2024</strain>
        <tissue evidence="9">Aerial parts of the thallus</tissue>
    </source>
</reference>
<comment type="caution">
    <text evidence="9">The sequence shown here is derived from an EMBL/GenBank/DDBJ whole genome shotgun (WGS) entry which is preliminary data.</text>
</comment>
<keyword evidence="4 8" id="KW-0274">FAD</keyword>
<dbReference type="SUPFAM" id="SSF51905">
    <property type="entry name" value="FAD/NAD(P)-binding domain"/>
    <property type="match status" value="2"/>
</dbReference>
<dbReference type="GO" id="GO:0016709">
    <property type="term" value="F:oxidoreductase activity, acting on paired donors, with incorporation or reduction of molecular oxygen, NAD(P)H as one donor, and incorporation of one atom of oxygen"/>
    <property type="evidence" value="ECO:0007669"/>
    <property type="project" value="UniProtKB-ARBA"/>
</dbReference>
<dbReference type="InterPro" id="IPR020946">
    <property type="entry name" value="Flavin_mOase-like"/>
</dbReference>
<evidence type="ECO:0000313" key="10">
    <source>
        <dbReference type="Proteomes" id="UP001633002"/>
    </source>
</evidence>
<evidence type="ECO:0000256" key="5">
    <source>
        <dbReference type="ARBA" id="ARBA00022857"/>
    </source>
</evidence>
<dbReference type="PIRSF" id="PIRSF000332">
    <property type="entry name" value="FMO"/>
    <property type="match status" value="1"/>
</dbReference>
<dbReference type="EC" id="1.-.-.-" evidence="8"/>
<keyword evidence="10" id="KW-1185">Reference proteome</keyword>
<dbReference type="PRINTS" id="PR00370">
    <property type="entry name" value="FMOXYGENASE"/>
</dbReference>
<comment type="similarity">
    <text evidence="2 8">Belongs to the FMO family.</text>
</comment>
<dbReference type="InterPro" id="IPR000960">
    <property type="entry name" value="Flavin_mOase"/>
</dbReference>
<sequence>MGPEAQATTTDKSSSRVLVIGAGAAGLVAALELCREGLEVVVYEQLKEVGGVWIYSPEIESDPLGLDPRRNRVHSSMYQHLRTNLPREIMGYLDFPFLPLPKQGRDERRFPRHEEVNLYLRDFAEHNDILGLIELGVEVEYVGVLGGKDIALSDDRNLKWLVRSRKVGEVDQVREEVFDAVVICNGHYAEPKVVSIPGIERWPGFHMHSHNYRVPDPFKDKVVVIIGNANSGGDISKEVATVAKEVHISARTWPVEQQSVSEGGPRKNIWHHPLVERAYESGTVKFEDGKTAKAESIIQCTGYFYSFPFLDAQGLISVEDGRVAPLYKHLFVPSLGPSLSFVGLPSKVVPFPLFQAQMKWIAKLLSGKLTLPPPTVMMAEVEKFYQDIEAKGIPRYQTLKIGIHSYEYVDWLLEQCGEEPAESWRKEIYLTTGVNRRLRPDYRDCWQDQELLEIATASLRELAKKLGIEVGQTSEKC</sequence>
<proteinExistence type="inferred from homology"/>
<organism evidence="9 10">
    <name type="scientific">Riccia sorocarpa</name>
    <dbReference type="NCBI Taxonomy" id="122646"/>
    <lineage>
        <taxon>Eukaryota</taxon>
        <taxon>Viridiplantae</taxon>
        <taxon>Streptophyta</taxon>
        <taxon>Embryophyta</taxon>
        <taxon>Marchantiophyta</taxon>
        <taxon>Marchantiopsida</taxon>
        <taxon>Marchantiidae</taxon>
        <taxon>Marchantiales</taxon>
        <taxon>Ricciaceae</taxon>
        <taxon>Riccia</taxon>
    </lineage>
</organism>
<comment type="cofactor">
    <cofactor evidence="1 8">
        <name>FAD</name>
        <dbReference type="ChEBI" id="CHEBI:57692"/>
    </cofactor>
</comment>
<evidence type="ECO:0000313" key="9">
    <source>
        <dbReference type="EMBL" id="KAL3699201.1"/>
    </source>
</evidence>
<name>A0ABD3I6M0_9MARC</name>